<evidence type="ECO:0000256" key="1">
    <source>
        <dbReference type="ARBA" id="ARBA00001974"/>
    </source>
</evidence>
<dbReference type="InterPro" id="IPR005288">
    <property type="entry name" value="NadB"/>
</dbReference>
<dbReference type="Gene3D" id="3.50.50.60">
    <property type="entry name" value="FAD/NAD(P)-binding domain"/>
    <property type="match status" value="1"/>
</dbReference>
<proteinExistence type="inferred from homology"/>
<feature type="compositionally biased region" description="Low complexity" evidence="15">
    <location>
        <begin position="418"/>
        <end position="430"/>
    </location>
</feature>
<dbReference type="GO" id="GO:0008734">
    <property type="term" value="F:L-aspartate oxidase activity"/>
    <property type="evidence" value="ECO:0007669"/>
    <property type="project" value="UniProtKB-UniRule"/>
</dbReference>
<evidence type="ECO:0000256" key="5">
    <source>
        <dbReference type="ARBA" id="ARBA00021901"/>
    </source>
</evidence>
<dbReference type="SUPFAM" id="SSF56425">
    <property type="entry name" value="Succinate dehydrogenase/fumarate reductase flavoprotein, catalytic domain"/>
    <property type="match status" value="1"/>
</dbReference>
<dbReference type="InterPro" id="IPR003953">
    <property type="entry name" value="FAD-dep_OxRdtase_2_FAD-bd"/>
</dbReference>
<evidence type="ECO:0000256" key="6">
    <source>
        <dbReference type="ARBA" id="ARBA00022630"/>
    </source>
</evidence>
<comment type="caution">
    <text evidence="18">The sequence shown here is derived from an EMBL/GenBank/DDBJ whole genome shotgun (WGS) entry which is preliminary data.</text>
</comment>
<evidence type="ECO:0000256" key="13">
    <source>
        <dbReference type="PIRSR" id="PIRSR000171-1"/>
    </source>
</evidence>
<dbReference type="AlphaFoldDB" id="A0A6V8NPU0"/>
<evidence type="ECO:0000256" key="9">
    <source>
        <dbReference type="ARBA" id="ARBA00023002"/>
    </source>
</evidence>
<evidence type="ECO:0000256" key="14">
    <source>
        <dbReference type="RuleBase" id="RU362049"/>
    </source>
</evidence>
<evidence type="ECO:0000256" key="7">
    <source>
        <dbReference type="ARBA" id="ARBA00022642"/>
    </source>
</evidence>
<feature type="domain" description="Fumarate reductase/succinate dehydrogenase flavoprotein-like C-terminal" evidence="17">
    <location>
        <begin position="440"/>
        <end position="537"/>
    </location>
</feature>
<evidence type="ECO:0000256" key="4">
    <source>
        <dbReference type="ARBA" id="ARBA00012173"/>
    </source>
</evidence>
<reference evidence="18 19" key="1">
    <citation type="journal article" date="2020" name="Front. Microbiol.">
        <title>Single-cell genomics of novel Actinobacteria with the Wood-Ljungdahl pathway discovered in a serpentinizing system.</title>
        <authorList>
            <person name="Merino N."/>
            <person name="Kawai M."/>
            <person name="Boyd E.S."/>
            <person name="Colman D.R."/>
            <person name="McGlynn S.E."/>
            <person name="Nealson K.H."/>
            <person name="Kurokawa K."/>
            <person name="Hongoh Y."/>
        </authorList>
    </citation>
    <scope>NUCLEOTIDE SEQUENCE [LARGE SCALE GENOMIC DNA]</scope>
    <source>
        <strain evidence="18 19">S06</strain>
    </source>
</reference>
<dbReference type="RefSeq" id="WP_176226423.1">
    <property type="nucleotide sequence ID" value="NZ_BLRV01000032.1"/>
</dbReference>
<dbReference type="UniPathway" id="UPA00253">
    <property type="reaction ID" value="UER00326"/>
</dbReference>
<evidence type="ECO:0000256" key="2">
    <source>
        <dbReference type="ARBA" id="ARBA00004950"/>
    </source>
</evidence>
<dbReference type="NCBIfam" id="TIGR00551">
    <property type="entry name" value="nadB"/>
    <property type="match status" value="1"/>
</dbReference>
<dbReference type="Pfam" id="PF02910">
    <property type="entry name" value="Succ_DH_flav_C"/>
    <property type="match status" value="1"/>
</dbReference>
<dbReference type="Gene3D" id="3.90.700.10">
    <property type="entry name" value="Succinate dehydrogenase/fumarate reductase flavoprotein, catalytic domain"/>
    <property type="match status" value="1"/>
</dbReference>
<dbReference type="EC" id="1.4.3.16" evidence="4 12"/>
<evidence type="ECO:0000256" key="8">
    <source>
        <dbReference type="ARBA" id="ARBA00022827"/>
    </source>
</evidence>
<feature type="domain" description="FAD-dependent oxidoreductase 2 FAD-binding" evidence="16">
    <location>
        <begin position="20"/>
        <end position="392"/>
    </location>
</feature>
<keyword evidence="7 14" id="KW-0662">Pyridine nucleotide biosynthesis</keyword>
<evidence type="ECO:0000256" key="10">
    <source>
        <dbReference type="ARBA" id="ARBA00029426"/>
    </source>
</evidence>
<dbReference type="PRINTS" id="PR00368">
    <property type="entry name" value="FADPNR"/>
</dbReference>
<dbReference type="PIRSF" id="PIRSF000171">
    <property type="entry name" value="SDHA_APRA_LASPO"/>
    <property type="match status" value="1"/>
</dbReference>
<dbReference type="GO" id="GO:0033765">
    <property type="term" value="F:steroid dehydrogenase activity, acting on the CH-CH group of donors"/>
    <property type="evidence" value="ECO:0007669"/>
    <property type="project" value="UniProtKB-ARBA"/>
</dbReference>
<evidence type="ECO:0000259" key="17">
    <source>
        <dbReference type="Pfam" id="PF02910"/>
    </source>
</evidence>
<keyword evidence="9 14" id="KW-0560">Oxidoreductase</keyword>
<dbReference type="EMBL" id="BLRV01000032">
    <property type="protein sequence ID" value="GFP21291.1"/>
    <property type="molecule type" value="Genomic_DNA"/>
</dbReference>
<feature type="region of interest" description="Disordered" evidence="15">
    <location>
        <begin position="412"/>
        <end position="435"/>
    </location>
</feature>
<keyword evidence="6 14" id="KW-0285">Flavoprotein</keyword>
<evidence type="ECO:0000313" key="18">
    <source>
        <dbReference type="EMBL" id="GFP21291.1"/>
    </source>
</evidence>
<accession>A0A6V8NPU0</accession>
<dbReference type="SUPFAM" id="SSF51905">
    <property type="entry name" value="FAD/NAD(P)-binding domain"/>
    <property type="match status" value="1"/>
</dbReference>
<evidence type="ECO:0000256" key="12">
    <source>
        <dbReference type="NCBIfam" id="TIGR00551"/>
    </source>
</evidence>
<dbReference type="Proteomes" id="UP000580051">
    <property type="component" value="Unassembled WGS sequence"/>
</dbReference>
<comment type="similarity">
    <text evidence="3 14">Belongs to the FAD-dependent oxidoreductase 2 family. NadB subfamily.</text>
</comment>
<comment type="subcellular location">
    <subcellularLocation>
        <location evidence="14">Cytoplasm</location>
    </subcellularLocation>
</comment>
<comment type="catalytic activity">
    <reaction evidence="11">
        <text>L-aspartate + O2 = iminosuccinate + H2O2</text>
        <dbReference type="Rhea" id="RHEA:25876"/>
        <dbReference type="ChEBI" id="CHEBI:15379"/>
        <dbReference type="ChEBI" id="CHEBI:16240"/>
        <dbReference type="ChEBI" id="CHEBI:29991"/>
        <dbReference type="ChEBI" id="CHEBI:77875"/>
        <dbReference type="EC" id="1.4.3.16"/>
    </reaction>
    <physiologicalReaction direction="left-to-right" evidence="11">
        <dbReference type="Rhea" id="RHEA:25877"/>
    </physiologicalReaction>
</comment>
<dbReference type="PANTHER" id="PTHR42716">
    <property type="entry name" value="L-ASPARTATE OXIDASE"/>
    <property type="match status" value="1"/>
</dbReference>
<dbReference type="FunFam" id="3.90.700.10:FF:000002">
    <property type="entry name" value="L-aspartate oxidase"/>
    <property type="match status" value="1"/>
</dbReference>
<feature type="active site" description="Proton acceptor" evidence="13">
    <location>
        <position position="290"/>
    </location>
</feature>
<name>A0A6V8NPU0_9ACTN</name>
<evidence type="ECO:0000259" key="16">
    <source>
        <dbReference type="Pfam" id="PF00890"/>
    </source>
</evidence>
<dbReference type="Pfam" id="PF00890">
    <property type="entry name" value="FAD_binding_2"/>
    <property type="match status" value="1"/>
</dbReference>
<dbReference type="GO" id="GO:0034628">
    <property type="term" value="P:'de novo' NAD+ biosynthetic process from L-aspartate"/>
    <property type="evidence" value="ECO:0007669"/>
    <property type="project" value="TreeGrafter"/>
</dbReference>
<organism evidence="18 19">
    <name type="scientific">Candidatus Hakubella thermalkaliphila</name>
    <dbReference type="NCBI Taxonomy" id="2754717"/>
    <lineage>
        <taxon>Bacteria</taxon>
        <taxon>Bacillati</taxon>
        <taxon>Actinomycetota</taxon>
        <taxon>Actinomycetota incertae sedis</taxon>
        <taxon>Candidatus Hakubellales</taxon>
        <taxon>Candidatus Hakubellaceae</taxon>
        <taxon>Candidatus Hakubella</taxon>
    </lineage>
</organism>
<dbReference type="InterPro" id="IPR037099">
    <property type="entry name" value="Fum_R/Succ_DH_flav-like_C_sf"/>
</dbReference>
<evidence type="ECO:0000256" key="15">
    <source>
        <dbReference type="SAM" id="MobiDB-lite"/>
    </source>
</evidence>
<evidence type="ECO:0000256" key="3">
    <source>
        <dbReference type="ARBA" id="ARBA00008562"/>
    </source>
</evidence>
<comment type="cofactor">
    <cofactor evidence="1 14">
        <name>FAD</name>
        <dbReference type="ChEBI" id="CHEBI:57692"/>
    </cofactor>
</comment>
<dbReference type="PANTHER" id="PTHR42716:SF2">
    <property type="entry name" value="L-ASPARTATE OXIDASE, CHLOROPLASTIC"/>
    <property type="match status" value="1"/>
</dbReference>
<comment type="function">
    <text evidence="10">Catalyzes the oxidation of L-aspartate to iminoaspartate, the first step in the de novo biosynthesis of NAD(+).</text>
</comment>
<dbReference type="InterPro" id="IPR027477">
    <property type="entry name" value="Succ_DH/fumarate_Rdtase_cat_sf"/>
</dbReference>
<dbReference type="SUPFAM" id="SSF46977">
    <property type="entry name" value="Succinate dehydrogenase/fumarate reductase flavoprotein C-terminal domain"/>
    <property type="match status" value="1"/>
</dbReference>
<protein>
    <recommendedName>
        <fullName evidence="5 12">L-aspartate oxidase</fullName>
        <ecNumber evidence="4 12">1.4.3.16</ecNumber>
    </recommendedName>
</protein>
<dbReference type="GO" id="GO:0005737">
    <property type="term" value="C:cytoplasm"/>
    <property type="evidence" value="ECO:0007669"/>
    <property type="project" value="UniProtKB-SubCell"/>
</dbReference>
<keyword evidence="8 14" id="KW-0274">FAD</keyword>
<dbReference type="InterPro" id="IPR036188">
    <property type="entry name" value="FAD/NAD-bd_sf"/>
</dbReference>
<gene>
    <name evidence="18" type="ORF">HKBW3S06_00517</name>
</gene>
<dbReference type="InterPro" id="IPR015939">
    <property type="entry name" value="Fum_Rdtase/Succ_DH_flav-like_C"/>
</dbReference>
<sequence length="539" mass="59082">MSSRYLIDLTQYHPADEISDVIVVGSGIAGLSLAIRVGSFANVRLITKSELQESATWYAQGGIAAALNRQDNWRLHFQDTIRAGQGLCDPQAVEFVVKEAPAMIREVMEMGTTFDMKQGKLSLATEGGHSRARVVHAGGDATGAEVERSLVRSVRKNQRVTVHERTLVVDILTDRDGSCCGVATMDTSTGELRIYLAKVVVLATGGVGQMYQFTSNPSVCTGDGIAMAYRAGAIISDMEFVQFHPTVFQTKRGESFLITEAVRGEGAFLRDKKGDRFMLGKHPLAELGPRDVVVREIVEVMERDGTDHIYLDARHIARNVLEERFPTIVATLQESGVDFFTELIQVSPAAHYLIGGVKTNLDGETSVSGLYACGETACTGVHGANRLASNSLLEGLVFARRIAQSIKDSLSRLKPKMPQGSSEGSSPSPGDICGIESKKNELEQAMMKKAGIVRDCEGLEEAETFIQESVKSTPCSKDPRTVEFINMLTSAWLTVKAAQLRCESRGVHLRRDYPYRDDINWKKHILMDNQKIGYEDVAE</sequence>
<comment type="pathway">
    <text evidence="2 14">Cofactor biosynthesis; NAD(+) biosynthesis; iminoaspartate from L-aspartate (oxidase route): step 1/1.</text>
</comment>
<evidence type="ECO:0000313" key="19">
    <source>
        <dbReference type="Proteomes" id="UP000580051"/>
    </source>
</evidence>
<dbReference type="Gene3D" id="1.20.58.100">
    <property type="entry name" value="Fumarate reductase/succinate dehydrogenase flavoprotein-like, C-terminal domain"/>
    <property type="match status" value="1"/>
</dbReference>
<evidence type="ECO:0000256" key="11">
    <source>
        <dbReference type="ARBA" id="ARBA00048305"/>
    </source>
</evidence>